<proteinExistence type="predicted"/>
<dbReference type="InterPro" id="IPR050964">
    <property type="entry name" value="Striated_Muscle_Regulatory"/>
</dbReference>
<evidence type="ECO:0000256" key="3">
    <source>
        <dbReference type="ARBA" id="ARBA00023326"/>
    </source>
</evidence>
<dbReference type="GO" id="GO:0016798">
    <property type="term" value="F:hydrolase activity, acting on glycosyl bonds"/>
    <property type="evidence" value="ECO:0007669"/>
    <property type="project" value="UniProtKB-KW"/>
</dbReference>
<organism evidence="8 9">
    <name type="scientific">Cellulomonas humilata</name>
    <dbReference type="NCBI Taxonomy" id="144055"/>
    <lineage>
        <taxon>Bacteria</taxon>
        <taxon>Bacillati</taxon>
        <taxon>Actinomycetota</taxon>
        <taxon>Actinomycetes</taxon>
        <taxon>Micrococcales</taxon>
        <taxon>Cellulomonadaceae</taxon>
        <taxon>Cellulomonas</taxon>
    </lineage>
</organism>
<evidence type="ECO:0000256" key="1">
    <source>
        <dbReference type="ARBA" id="ARBA00022737"/>
    </source>
</evidence>
<feature type="domain" description="Fibronectin type-III" evidence="7">
    <location>
        <begin position="1463"/>
        <end position="1549"/>
    </location>
</feature>
<feature type="region of interest" description="Disordered" evidence="4">
    <location>
        <begin position="1876"/>
        <end position="1903"/>
    </location>
</feature>
<dbReference type="GO" id="GO:0005509">
    <property type="term" value="F:calcium ion binding"/>
    <property type="evidence" value="ECO:0007669"/>
    <property type="project" value="InterPro"/>
</dbReference>
<name>A0A7Y6A1E2_9CELL</name>
<evidence type="ECO:0000256" key="5">
    <source>
        <dbReference type="SAM" id="Phobius"/>
    </source>
</evidence>
<dbReference type="SMART" id="SM00060">
    <property type="entry name" value="FN3"/>
    <property type="match status" value="6"/>
</dbReference>
<evidence type="ECO:0000313" key="9">
    <source>
        <dbReference type="Proteomes" id="UP000565724"/>
    </source>
</evidence>
<dbReference type="Pfam" id="PF17963">
    <property type="entry name" value="Big_9"/>
    <property type="match status" value="6"/>
</dbReference>
<sequence length="2044" mass="210192">MTWGSLRGRATTAAAVVTVPVLVLVLALLDQGFPLARLDLNDGGVWLTATSKLQLGRYNAQVEELNGGLAASGSTFDVLQDAGDVLLVEPGSIAVVDPASVTLTTQVAVTGATVSMAAGVVAVVDADGNVFVRPISGLDSLRVATDTPDVELGEGGAVVVARSGAVLAVAPEDGAVTRIDLVDGVPRATPLGELGAGPVDGLSAVGDEPVVLSGSTVRTLGGSTELDGDELTLQLAGPQSSRALVASRTALLEVPLGGGDAVVHETAGSGAPAAPVQVGRCAHGAWASPVGSYVQLCDDEQAEVSSLDGMSSADVLAFRVNRQVVVLNDTLRGRLWMPLQDTDLRVPDWTQVEPEEQPDEAQEETETSDTTQDLVTECSAETAPPTAADDEFGVRPGRTTILPVIDNDSSADCGILVVSEFDPLPAEFGRIEAIHGGRALQVAVAAGATGSAQVTYTITDGRGTNAPSTASVLLTVHDGATDSPPVQVRTGALEVEQGGQSEHQSLADFTDPDGDDLVLVGATSDPTSGSVRFRQDGSVTFKADGTQLGRTTVTLLVSDGTSTTEGRLDVDVRAAGSLAPQIDPVHAVTYVDQPVTLRPLDAVRSSSAEPARLAGVDDVVGATITSDLQGGTFTFSAARPGSYYVPFLVSAPPQQASGLARIDVRAWPETPEPPVAVRDQAFLPAGGEVTIDPLENDSDPAGKVLVLQSVEVPDGSGLRVAILEHQLVQIRSDRTLDGPVALRYTVSNGQDTATGEIVVHPVAPSTISQPPVVPNVEVSVRTGGVVTIPVLEDAYDPDGDRLTLLTELAEPLGEGQGLLFVSGDVLRYQAPDTALTAYATFAVQDATGNVTAATVTVRVHESDASTKAPPRPVDLVARVFEGDTVRIPVPLVGIDPDGDGVTLLGQATAPARGRITATGPDWLEYSALPGELGTDEFTYAVEDWVGQRAVATVRVGISPRPTGAAPVVARDDAVTVRPGQRVEVRVLANDVDSSGGELSLERDLEPADTGAEVQGRRIVVQAPDAPTVLQIAYTATNERGGRDTAVLTVTVDGDAPVLPPIARDVVVPALDTLGRTEVSVDVLAVAQNPSGPLSDLAVSVPGSQADVARVTGRGNVVVTLVDHAQTLPYLLTNTTAPAGTATSYAFITVPALGFFPPTPRPKAPELRVASGETLVIPLGEQVQVAPGREASIADPLGVTAVRSDQSNPVQDATTLQFTSAPGYAGPASITVPVTDSSGPGDTSARTSVITLQITVYAVDDHPPTFAPSVIDVAPGEAAVAVDLRAFTTGPEGASPTDGRYSYTLTSAVPVGFTGGITNGILSIAADETTQKGTTERLPVRIGYGRTGSFEQTIDVRVIASTRPTIRLLPYTIEDGVEGRQSTVNVLEGAFNPFPDSPMTVLGATVETPGAGTAVASSSTVSVRPADGFIGQMVTRFRVRDVTGDPDREVEGRIVVVVRGKPATPTAPRVGEMRDRTVVLSWDAPDNRGAVITGYRVVASPGNIVRQCASTTCTIDNLTNDVEYTFTVAAQNAVDWSEPSPPSATARPDAVPDAPAAPSLEFGDGSVRATWTAPVSAGSPVSSYTLEISPAPPAGPASVTSASTTYTFGGLKNGTAYSVRVRAHNRAPDPSGWSPSSQAMVPARAPEAPEVTATPTDSNTGRLVVVGWSVPADNGDAVAEYEVTVAGPNGVVEKVPAGQQQYTFTNARTKSPYTVSVRARNKAGWGDPGTTTTSTYGLPGAPTDLDATSRNGEGSVDLSWSGADGNGTDITGYVVTVSDGRVLPTGPQTSLRVDGLVGGTAYTFRVQSVNRAGTSPDSSPTVQATATTPPGPVQGLSQQATVDSNGRPTRVTASWAAPSSSGGGTLTRYDYRFTLDGNPVSPNGTPAAQDGSERGWRSTSGTQADFTGVPNLTLFRSSFTLSVEVRAVATSGTGPGAVHPTQTYTRVTEPGVPRNVQFDAAAPGATSATVRWTRPAQDGGTAALTYEFQVDGDDTWVPAGTATTASIPVDTSGGAVTIVVDVRAVSTYGEPGASAPASITVQPAP</sequence>
<gene>
    <name evidence="8" type="ORF">HP550_05485</name>
</gene>
<feature type="domain" description="Fibronectin type-III" evidence="7">
    <location>
        <begin position="1951"/>
        <end position="2043"/>
    </location>
</feature>
<dbReference type="SUPFAM" id="SSF49265">
    <property type="entry name" value="Fibronectin type III"/>
    <property type="match status" value="4"/>
</dbReference>
<dbReference type="InterPro" id="IPR002126">
    <property type="entry name" value="Cadherin-like_dom"/>
</dbReference>
<feature type="compositionally biased region" description="Acidic residues" evidence="4">
    <location>
        <begin position="353"/>
        <end position="367"/>
    </location>
</feature>
<evidence type="ECO:0000259" key="7">
    <source>
        <dbReference type="PROSITE" id="PS50853"/>
    </source>
</evidence>
<dbReference type="PANTHER" id="PTHR13817:SF73">
    <property type="entry name" value="FIBRONECTIN TYPE-III DOMAIN-CONTAINING PROTEIN"/>
    <property type="match status" value="1"/>
</dbReference>
<feature type="domain" description="Fibronectin type-III" evidence="7">
    <location>
        <begin position="1550"/>
        <end position="1647"/>
    </location>
</feature>
<dbReference type="CDD" id="cd00063">
    <property type="entry name" value="FN3"/>
    <property type="match status" value="4"/>
</dbReference>
<dbReference type="InterPro" id="IPR013783">
    <property type="entry name" value="Ig-like_fold"/>
</dbReference>
<evidence type="ECO:0000313" key="8">
    <source>
        <dbReference type="EMBL" id="NUU16699.1"/>
    </source>
</evidence>
<dbReference type="InterPro" id="IPR003961">
    <property type="entry name" value="FN3_dom"/>
</dbReference>
<feature type="region of interest" description="Disordered" evidence="4">
    <location>
        <begin position="1534"/>
        <end position="1562"/>
    </location>
</feature>
<feature type="region of interest" description="Disordered" evidence="4">
    <location>
        <begin position="1722"/>
        <end position="1762"/>
    </location>
</feature>
<dbReference type="PROSITE" id="PS50853">
    <property type="entry name" value="FN3"/>
    <property type="match status" value="5"/>
</dbReference>
<evidence type="ECO:0000256" key="4">
    <source>
        <dbReference type="SAM" id="MobiDB-lite"/>
    </source>
</evidence>
<dbReference type="GO" id="GO:0007156">
    <property type="term" value="P:homophilic cell adhesion via plasma membrane adhesion molecules"/>
    <property type="evidence" value="ECO:0007669"/>
    <property type="project" value="InterPro"/>
</dbReference>
<dbReference type="GO" id="GO:0000272">
    <property type="term" value="P:polysaccharide catabolic process"/>
    <property type="evidence" value="ECO:0007669"/>
    <property type="project" value="UniProtKB-KW"/>
</dbReference>
<keyword evidence="5" id="KW-1133">Transmembrane helix</keyword>
<keyword evidence="3" id="KW-0624">Polysaccharide degradation</keyword>
<keyword evidence="9" id="KW-1185">Reference proteome</keyword>
<dbReference type="Gene3D" id="2.60.40.3440">
    <property type="match status" value="1"/>
</dbReference>
<feature type="transmembrane region" description="Helical" evidence="5">
    <location>
        <begin position="12"/>
        <end position="29"/>
    </location>
</feature>
<dbReference type="NCBIfam" id="NF012211">
    <property type="entry name" value="tand_rpt_95"/>
    <property type="match status" value="1"/>
</dbReference>
<dbReference type="EMBL" id="JABMCI010000054">
    <property type="protein sequence ID" value="NUU16699.1"/>
    <property type="molecule type" value="Genomic_DNA"/>
</dbReference>
<dbReference type="Pfam" id="PF00041">
    <property type="entry name" value="fn3"/>
    <property type="match status" value="4"/>
</dbReference>
<dbReference type="RefSeq" id="WP_175346583.1">
    <property type="nucleotide sequence ID" value="NZ_JABMCI010000054.1"/>
</dbReference>
<keyword evidence="5" id="KW-0472">Membrane</keyword>
<dbReference type="Gene3D" id="2.60.40.10">
    <property type="entry name" value="Immunoglobulins"/>
    <property type="match status" value="5"/>
</dbReference>
<dbReference type="InterPro" id="IPR036116">
    <property type="entry name" value="FN3_sf"/>
</dbReference>
<dbReference type="GO" id="GO:0016020">
    <property type="term" value="C:membrane"/>
    <property type="evidence" value="ECO:0007669"/>
    <property type="project" value="InterPro"/>
</dbReference>
<keyword evidence="3" id="KW-0119">Carbohydrate metabolism</keyword>
<feature type="domain" description="Fibronectin type-III" evidence="7">
    <location>
        <begin position="1740"/>
        <end position="1830"/>
    </location>
</feature>
<dbReference type="PRINTS" id="PR00014">
    <property type="entry name" value="FNTYPEIII"/>
</dbReference>
<feature type="domain" description="Cadherin" evidence="6">
    <location>
        <begin position="1228"/>
        <end position="1265"/>
    </location>
</feature>
<dbReference type="PANTHER" id="PTHR13817">
    <property type="entry name" value="TITIN"/>
    <property type="match status" value="1"/>
</dbReference>
<feature type="compositionally biased region" description="Low complexity" evidence="4">
    <location>
        <begin position="1543"/>
        <end position="1557"/>
    </location>
</feature>
<keyword evidence="1" id="KW-0677">Repeat</keyword>
<keyword evidence="2" id="KW-0326">Glycosidase</keyword>
<comment type="caution">
    <text evidence="8">The sequence shown here is derived from an EMBL/GenBank/DDBJ whole genome shotgun (WGS) entry which is preliminary data.</text>
</comment>
<dbReference type="SUPFAM" id="SSF63829">
    <property type="entry name" value="Calcium-dependent phosphotriesterase"/>
    <property type="match status" value="1"/>
</dbReference>
<feature type="compositionally biased region" description="Polar residues" evidence="4">
    <location>
        <begin position="1834"/>
        <end position="1846"/>
    </location>
</feature>
<dbReference type="PROSITE" id="PS50268">
    <property type="entry name" value="CADHERIN_2"/>
    <property type="match status" value="1"/>
</dbReference>
<keyword evidence="2" id="KW-0378">Hydrolase</keyword>
<keyword evidence="5" id="KW-0812">Transmembrane</keyword>
<protein>
    <submittedName>
        <fullName evidence="8">Tandem-95 repeat protein</fullName>
    </submittedName>
</protein>
<feature type="region of interest" description="Disordered" evidence="4">
    <location>
        <begin position="1809"/>
        <end position="1861"/>
    </location>
</feature>
<dbReference type="Proteomes" id="UP000565724">
    <property type="component" value="Unassembled WGS sequence"/>
</dbReference>
<evidence type="ECO:0000256" key="2">
    <source>
        <dbReference type="ARBA" id="ARBA00023295"/>
    </source>
</evidence>
<reference evidence="8 9" key="1">
    <citation type="submission" date="2020-05" db="EMBL/GenBank/DDBJ databases">
        <title>Genome Sequencing of Type Strains.</title>
        <authorList>
            <person name="Lemaire J.F."/>
            <person name="Inderbitzin P."/>
            <person name="Gregorio O.A."/>
            <person name="Collins S.B."/>
            <person name="Wespe N."/>
            <person name="Knight-Connoni V."/>
        </authorList>
    </citation>
    <scope>NUCLEOTIDE SEQUENCE [LARGE SCALE GENOMIC DNA]</scope>
    <source>
        <strain evidence="8 9">ATCC 25174</strain>
    </source>
</reference>
<feature type="compositionally biased region" description="Polar residues" evidence="4">
    <location>
        <begin position="1809"/>
        <end position="1827"/>
    </location>
</feature>
<feature type="domain" description="Fibronectin type-III" evidence="7">
    <location>
        <begin position="1648"/>
        <end position="1739"/>
    </location>
</feature>
<accession>A0A7Y6A1E2</accession>
<feature type="region of interest" description="Disordered" evidence="4">
    <location>
        <begin position="352"/>
        <end position="394"/>
    </location>
</feature>
<evidence type="ECO:0000259" key="6">
    <source>
        <dbReference type="PROSITE" id="PS50268"/>
    </source>
</evidence>